<dbReference type="Pfam" id="PF13201">
    <property type="entry name" value="PCMD"/>
    <property type="match status" value="1"/>
</dbReference>
<dbReference type="Proteomes" id="UP000020529">
    <property type="component" value="Unassembled WGS sequence"/>
</dbReference>
<evidence type="ECO:0000313" key="4">
    <source>
        <dbReference type="Proteomes" id="UP000020529"/>
    </source>
</evidence>
<evidence type="ECO:0000313" key="3">
    <source>
        <dbReference type="EMBL" id="EXY73036.1"/>
    </source>
</evidence>
<dbReference type="AlphaFoldDB" id="A0A015TQV3"/>
<dbReference type="InterPro" id="IPR038653">
    <property type="entry name" value="Put_CMD_sf"/>
</dbReference>
<dbReference type="PROSITE" id="PS51257">
    <property type="entry name" value="PROKAR_LIPOPROTEIN"/>
    <property type="match status" value="1"/>
</dbReference>
<evidence type="ECO:0000256" key="1">
    <source>
        <dbReference type="SAM" id="SignalP"/>
    </source>
</evidence>
<dbReference type="RefSeq" id="WP_005790728.1">
    <property type="nucleotide sequence ID" value="NZ_JGCY01000380.1"/>
</dbReference>
<feature type="signal peptide" evidence="1">
    <location>
        <begin position="1"/>
        <end position="20"/>
    </location>
</feature>
<accession>A0A015TQV3</accession>
<feature type="chain" id="PRO_5001479238" description="Putative carbohydrate metabolism domain-containing protein" evidence="1">
    <location>
        <begin position="21"/>
        <end position="364"/>
    </location>
</feature>
<feature type="domain" description="Putative carbohydrate metabolism" evidence="2">
    <location>
        <begin position="121"/>
        <end position="358"/>
    </location>
</feature>
<protein>
    <recommendedName>
        <fullName evidence="2">Putative carbohydrate metabolism domain-containing protein</fullName>
    </recommendedName>
</protein>
<gene>
    <name evidence="3" type="ORF">M124_3203</name>
</gene>
<dbReference type="PATRIC" id="fig|1339315.3.peg.3870"/>
<evidence type="ECO:0000259" key="2">
    <source>
        <dbReference type="Pfam" id="PF13201"/>
    </source>
</evidence>
<dbReference type="Gene3D" id="2.60.40.2340">
    <property type="match status" value="1"/>
</dbReference>
<dbReference type="InterPro" id="IPR025112">
    <property type="entry name" value="PCMD"/>
</dbReference>
<sequence length="364" mass="40185">MKLKNLIACFFLGFIMVSCIQDEAPNAEADIIACSVPGDVLNRDPIIENNKVTLIVKAGTDITALAPKFTLTPGASIIPNSGTTLDFTTPQYYEVTSEDKKWKKKYEVGVAFSGITNTTYHFENIKFDSEGKYHIFYETDAQGKETMTWASGNAGFAFTGVKATAEEYPTSQSTNGVEGKCLKLTTCETGYWGSLLGMPIAAGNLFLGSFEVRPTDILRSTKFGTPFSNIPTSITGYYKYKAGKSFQIDGKPVDNKKDICDIYAVFYETDEKLSTLDGTNILAEDNTHIVSVARIKDAKETDEWIKFDLPFEYRTGKSVDMEKLKAGKYNLAIVFSSSIRGDHFEGAPGSTLYIDEVLLNFTNK</sequence>
<comment type="caution">
    <text evidence="3">The sequence shown here is derived from an EMBL/GenBank/DDBJ whole genome shotgun (WGS) entry which is preliminary data.</text>
</comment>
<proteinExistence type="predicted"/>
<reference evidence="3 4" key="1">
    <citation type="submission" date="2014-02" db="EMBL/GenBank/DDBJ databases">
        <authorList>
            <person name="Sears C."/>
            <person name="Carroll K."/>
            <person name="Sack B.R."/>
            <person name="Qadri F."/>
            <person name="Myers L.L."/>
            <person name="Chung G.-T."/>
            <person name="Escheverria P."/>
            <person name="Fraser C.M."/>
            <person name="Sadzewicz L."/>
            <person name="Shefchek K.A."/>
            <person name="Tallon L."/>
            <person name="Das S.P."/>
            <person name="Daugherty S."/>
            <person name="Mongodin E.F."/>
        </authorList>
    </citation>
    <scope>NUCLEOTIDE SEQUENCE [LARGE SCALE GENOMIC DNA]</scope>
    <source>
        <strain evidence="4">3988T(B)14</strain>
    </source>
</reference>
<dbReference type="EMBL" id="JGCY01000380">
    <property type="protein sequence ID" value="EXY73036.1"/>
    <property type="molecule type" value="Genomic_DNA"/>
</dbReference>
<name>A0A015TQV3_BACFG</name>
<keyword evidence="1" id="KW-0732">Signal</keyword>
<organism evidence="3 4">
    <name type="scientific">Bacteroides fragilis str. 3988T(B)14</name>
    <dbReference type="NCBI Taxonomy" id="1339315"/>
    <lineage>
        <taxon>Bacteria</taxon>
        <taxon>Pseudomonadati</taxon>
        <taxon>Bacteroidota</taxon>
        <taxon>Bacteroidia</taxon>
        <taxon>Bacteroidales</taxon>
        <taxon>Bacteroidaceae</taxon>
        <taxon>Bacteroides</taxon>
    </lineage>
</organism>
<dbReference type="Gene3D" id="2.60.120.890">
    <property type="entry name" value="BT2081, beta-jelly-roll domain"/>
    <property type="match status" value="1"/>
</dbReference>